<dbReference type="NCBIfam" id="TIGR00358">
    <property type="entry name" value="3_prime_RNase"/>
    <property type="match status" value="1"/>
</dbReference>
<dbReference type="Pfam" id="PF00773">
    <property type="entry name" value="RNB"/>
    <property type="match status" value="1"/>
</dbReference>
<evidence type="ECO:0000256" key="3">
    <source>
        <dbReference type="ARBA" id="ARBA00022490"/>
    </source>
</evidence>
<evidence type="ECO:0000256" key="1">
    <source>
        <dbReference type="ARBA" id="ARBA00001849"/>
    </source>
</evidence>
<keyword evidence="7 8" id="KW-0694">RNA-binding</keyword>
<dbReference type="GO" id="GO:0003723">
    <property type="term" value="F:RNA binding"/>
    <property type="evidence" value="ECO:0007669"/>
    <property type="project" value="UniProtKB-UniRule"/>
</dbReference>
<dbReference type="InterPro" id="IPR004476">
    <property type="entry name" value="RNase_II/RNase_R"/>
</dbReference>
<reference evidence="10 11" key="1">
    <citation type="journal article" date="2016" name="Nat. Commun.">
        <title>Thousands of microbial genomes shed light on interconnected biogeochemical processes in an aquifer system.</title>
        <authorList>
            <person name="Anantharaman K."/>
            <person name="Brown C.T."/>
            <person name="Hug L.A."/>
            <person name="Sharon I."/>
            <person name="Castelle C.J."/>
            <person name="Probst A.J."/>
            <person name="Thomas B.C."/>
            <person name="Singh A."/>
            <person name="Wilkins M.J."/>
            <person name="Karaoz U."/>
            <person name="Brodie E.L."/>
            <person name="Williams K.H."/>
            <person name="Hubbard S.S."/>
            <person name="Banfield J.F."/>
        </authorList>
    </citation>
    <scope>NUCLEOTIDE SEQUENCE [LARGE SCALE GENOMIC DNA]</scope>
</reference>
<dbReference type="Pfam" id="PF17876">
    <property type="entry name" value="CSD2"/>
    <property type="match status" value="1"/>
</dbReference>
<dbReference type="InterPro" id="IPR003029">
    <property type="entry name" value="S1_domain"/>
</dbReference>
<keyword evidence="3 8" id="KW-0963">Cytoplasm</keyword>
<name>A0A1G2DTP3_9BACT</name>
<accession>A0A1G2DTP3</accession>
<dbReference type="PANTHER" id="PTHR23355:SF9">
    <property type="entry name" value="DIS3-LIKE EXONUCLEASE 2"/>
    <property type="match status" value="1"/>
</dbReference>
<evidence type="ECO:0000256" key="6">
    <source>
        <dbReference type="ARBA" id="ARBA00022839"/>
    </source>
</evidence>
<keyword evidence="5 8" id="KW-0378">Hydrolase</keyword>
<dbReference type="AlphaFoldDB" id="A0A1G2DTP3"/>
<dbReference type="EC" id="3.1.13.1" evidence="8"/>
<comment type="caution">
    <text evidence="10">The sequence shown here is derived from an EMBL/GenBank/DDBJ whole genome shotgun (WGS) entry which is preliminary data.</text>
</comment>
<comment type="subcellular location">
    <subcellularLocation>
        <location evidence="2 8">Cytoplasm</location>
    </subcellularLocation>
</comment>
<dbReference type="NCBIfam" id="TIGR02063">
    <property type="entry name" value="RNase_R"/>
    <property type="match status" value="1"/>
</dbReference>
<dbReference type="InterPro" id="IPR011805">
    <property type="entry name" value="RNase_R"/>
</dbReference>
<comment type="similarity">
    <text evidence="8">Belongs to the RNR ribonuclease family. RNase R subfamily.</text>
</comment>
<feature type="domain" description="S1 motif" evidence="9">
    <location>
        <begin position="563"/>
        <end position="644"/>
    </location>
</feature>
<dbReference type="InterPro" id="IPR001900">
    <property type="entry name" value="RNase_II/R"/>
</dbReference>
<dbReference type="Pfam" id="PF08206">
    <property type="entry name" value="OB_RNB"/>
    <property type="match status" value="1"/>
</dbReference>
<dbReference type="SMART" id="SM00955">
    <property type="entry name" value="RNB"/>
    <property type="match status" value="1"/>
</dbReference>
<dbReference type="InterPro" id="IPR050180">
    <property type="entry name" value="RNR_Ribonuclease"/>
</dbReference>
<evidence type="ECO:0000313" key="11">
    <source>
        <dbReference type="Proteomes" id="UP000178472"/>
    </source>
</evidence>
<sequence length="644" mass="73027">MTEEKHPKKYVEGRVMVTAKGGGFVDSGDEKIDDIKIEPAFLGTTFHGDTVRVLVYTGKDKYGRTTGEVVEVLVRARENFVATLRKEEDIYFAKAQNTRIHVDFIIPEKYLGGGKVGDKVIVHLVKWSDAKKNPLASVIEVIGEAGLHETEMRAIVRDRCFAIALPDDVEKEAEKVAQEYPARFKEEEKTRRDFRDTQVFTIDPDDAKDYDDALSFKKLSGDLFEVGIHIADVSFFVTEGSLIDKEAIKRGTSIYLVDRTIPMLPEILSNDLASLVPNKDRLVFSAVFTMNKTGDVKERWFGRGIIRSAKRFTYATAQEVLDTKKGEFSEALLMLDTIALKLREKRAKEGAFTFGQEEIKFELDAEGKPIRVYKKERLETNKLIEDFMVLANAEVAMFASGKDRAIEQTFIYRVHDVPDQDRVHELVRMLGALGYKVPKTRADISHSTLNTLLGSVGEEHRQLVETAAIQSMAKAVYSTKNIGHFGLSLKHYTHFTSPIRRYPDLAVHRLLAAYLAGKKVAEEDVHIYEAISRFSSQLEVSAQDAERASIKLKQVEYMSRFVGDIREGVITGMTERGFFVRENETLAEGLVHLRDLKDDYYVLDDTSFRIVGSKKKKTYTLGDKIRIKIKAVDMEKRLIDYTLV</sequence>
<dbReference type="Pfam" id="PF00575">
    <property type="entry name" value="S1"/>
    <property type="match status" value="1"/>
</dbReference>
<comment type="function">
    <text evidence="8">3'-5' exoribonuclease that releases 5'-nucleoside monophosphates and is involved in maturation of structured RNAs.</text>
</comment>
<dbReference type="GO" id="GO:0008859">
    <property type="term" value="F:exoribonuclease II activity"/>
    <property type="evidence" value="ECO:0007669"/>
    <property type="project" value="UniProtKB-UniRule"/>
</dbReference>
<keyword evidence="4 8" id="KW-0540">Nuclease</keyword>
<dbReference type="SUPFAM" id="SSF50249">
    <property type="entry name" value="Nucleic acid-binding proteins"/>
    <property type="match status" value="4"/>
</dbReference>
<dbReference type="CDD" id="cd04471">
    <property type="entry name" value="S1_RNase_R"/>
    <property type="match status" value="1"/>
</dbReference>
<dbReference type="GO" id="GO:0005829">
    <property type="term" value="C:cytosol"/>
    <property type="evidence" value="ECO:0007669"/>
    <property type="project" value="TreeGrafter"/>
</dbReference>
<dbReference type="SMART" id="SM00316">
    <property type="entry name" value="S1"/>
    <property type="match status" value="1"/>
</dbReference>
<proteinExistence type="inferred from homology"/>
<evidence type="ECO:0000313" key="10">
    <source>
        <dbReference type="EMBL" id="OGZ16331.1"/>
    </source>
</evidence>
<evidence type="ECO:0000256" key="4">
    <source>
        <dbReference type="ARBA" id="ARBA00022722"/>
    </source>
</evidence>
<comment type="catalytic activity">
    <reaction evidence="1 8">
        <text>Exonucleolytic cleavage in the 3'- to 5'-direction to yield nucleoside 5'-phosphates.</text>
        <dbReference type="EC" id="3.1.13.1"/>
    </reaction>
</comment>
<evidence type="ECO:0000256" key="8">
    <source>
        <dbReference type="HAMAP-Rule" id="MF_01895"/>
    </source>
</evidence>
<dbReference type="Gene3D" id="2.40.50.140">
    <property type="entry name" value="Nucleic acid-binding proteins"/>
    <property type="match status" value="2"/>
</dbReference>
<protein>
    <recommendedName>
        <fullName evidence="8">Ribonuclease R</fullName>
        <shortName evidence="8">RNase R</shortName>
        <ecNumber evidence="8">3.1.13.1</ecNumber>
    </recommendedName>
</protein>
<gene>
    <name evidence="8" type="primary">rnr</name>
    <name evidence="10" type="ORF">A3G11_01015</name>
</gene>
<dbReference type="InterPro" id="IPR022966">
    <property type="entry name" value="RNase_II/R_CS"/>
</dbReference>
<dbReference type="InterPro" id="IPR012340">
    <property type="entry name" value="NA-bd_OB-fold"/>
</dbReference>
<dbReference type="GO" id="GO:0006402">
    <property type="term" value="P:mRNA catabolic process"/>
    <property type="evidence" value="ECO:0007669"/>
    <property type="project" value="TreeGrafter"/>
</dbReference>
<evidence type="ECO:0000256" key="2">
    <source>
        <dbReference type="ARBA" id="ARBA00004496"/>
    </source>
</evidence>
<dbReference type="PROSITE" id="PS01175">
    <property type="entry name" value="RIBONUCLEASE_II"/>
    <property type="match status" value="1"/>
</dbReference>
<dbReference type="InterPro" id="IPR040476">
    <property type="entry name" value="CSD2"/>
</dbReference>
<dbReference type="InterPro" id="IPR013223">
    <property type="entry name" value="RNase_B_OB_dom"/>
</dbReference>
<dbReference type="HAMAP" id="MF_01895">
    <property type="entry name" value="RNase_R"/>
    <property type="match status" value="1"/>
</dbReference>
<evidence type="ECO:0000256" key="5">
    <source>
        <dbReference type="ARBA" id="ARBA00022801"/>
    </source>
</evidence>
<organism evidence="10 11">
    <name type="scientific">Candidatus Lloydbacteria bacterium RIFCSPLOWO2_12_FULL_51_9</name>
    <dbReference type="NCBI Taxonomy" id="1798669"/>
    <lineage>
        <taxon>Bacteria</taxon>
        <taxon>Candidatus Lloydiibacteriota</taxon>
    </lineage>
</organism>
<dbReference type="PROSITE" id="PS50126">
    <property type="entry name" value="S1"/>
    <property type="match status" value="1"/>
</dbReference>
<evidence type="ECO:0000259" key="9">
    <source>
        <dbReference type="PROSITE" id="PS50126"/>
    </source>
</evidence>
<evidence type="ECO:0000256" key="7">
    <source>
        <dbReference type="ARBA" id="ARBA00022884"/>
    </source>
</evidence>
<dbReference type="PANTHER" id="PTHR23355">
    <property type="entry name" value="RIBONUCLEASE"/>
    <property type="match status" value="1"/>
</dbReference>
<dbReference type="Proteomes" id="UP000178472">
    <property type="component" value="Unassembled WGS sequence"/>
</dbReference>
<keyword evidence="6 8" id="KW-0269">Exonuclease</keyword>
<dbReference type="EMBL" id="MHLT01000036">
    <property type="protein sequence ID" value="OGZ16331.1"/>
    <property type="molecule type" value="Genomic_DNA"/>
</dbReference>